<protein>
    <submittedName>
        <fullName evidence="1">Uncharacterized protein</fullName>
    </submittedName>
</protein>
<comment type="caution">
    <text evidence="1">The sequence shown here is derived from an EMBL/GenBank/DDBJ whole genome shotgun (WGS) entry which is preliminary data.</text>
</comment>
<reference evidence="1 2" key="1">
    <citation type="journal article" date="2021" name="Commun. Biol.">
        <title>The genome of Shorea leprosula (Dipterocarpaceae) highlights the ecological relevance of drought in aseasonal tropical rainforests.</title>
        <authorList>
            <person name="Ng K.K.S."/>
            <person name="Kobayashi M.J."/>
            <person name="Fawcett J.A."/>
            <person name="Hatakeyama M."/>
            <person name="Paape T."/>
            <person name="Ng C.H."/>
            <person name="Ang C.C."/>
            <person name="Tnah L.H."/>
            <person name="Lee C.T."/>
            <person name="Nishiyama T."/>
            <person name="Sese J."/>
            <person name="O'Brien M.J."/>
            <person name="Copetti D."/>
            <person name="Mohd Noor M.I."/>
            <person name="Ong R.C."/>
            <person name="Putra M."/>
            <person name="Sireger I.Z."/>
            <person name="Indrioko S."/>
            <person name="Kosugi Y."/>
            <person name="Izuno A."/>
            <person name="Isagi Y."/>
            <person name="Lee S.L."/>
            <person name="Shimizu K.K."/>
        </authorList>
    </citation>
    <scope>NUCLEOTIDE SEQUENCE [LARGE SCALE GENOMIC DNA]</scope>
    <source>
        <strain evidence="1">214</strain>
    </source>
</reference>
<organism evidence="1 2">
    <name type="scientific">Rubroshorea leprosula</name>
    <dbReference type="NCBI Taxonomy" id="152421"/>
    <lineage>
        <taxon>Eukaryota</taxon>
        <taxon>Viridiplantae</taxon>
        <taxon>Streptophyta</taxon>
        <taxon>Embryophyta</taxon>
        <taxon>Tracheophyta</taxon>
        <taxon>Spermatophyta</taxon>
        <taxon>Magnoliopsida</taxon>
        <taxon>eudicotyledons</taxon>
        <taxon>Gunneridae</taxon>
        <taxon>Pentapetalae</taxon>
        <taxon>rosids</taxon>
        <taxon>malvids</taxon>
        <taxon>Malvales</taxon>
        <taxon>Dipterocarpaceae</taxon>
        <taxon>Rubroshorea</taxon>
    </lineage>
</organism>
<evidence type="ECO:0000313" key="2">
    <source>
        <dbReference type="Proteomes" id="UP001054252"/>
    </source>
</evidence>
<gene>
    <name evidence="1" type="ORF">SLEP1_g46560</name>
</gene>
<dbReference type="Proteomes" id="UP001054252">
    <property type="component" value="Unassembled WGS sequence"/>
</dbReference>
<sequence>MVLLLNNGLIEGYDSPARLLENKSSSFAQLVAEYTTRSNSSFDH</sequence>
<evidence type="ECO:0000313" key="1">
    <source>
        <dbReference type="EMBL" id="GKV38671.1"/>
    </source>
</evidence>
<name>A0AAV5LMQ0_9ROSI</name>
<proteinExistence type="predicted"/>
<accession>A0AAV5LMQ0</accession>
<dbReference type="AlphaFoldDB" id="A0AAV5LMQ0"/>
<dbReference type="EMBL" id="BPVZ01000130">
    <property type="protein sequence ID" value="GKV38671.1"/>
    <property type="molecule type" value="Genomic_DNA"/>
</dbReference>
<keyword evidence="2" id="KW-1185">Reference proteome</keyword>